<sequence length="86" mass="9582">MSIITDNVIPGNHGKIFGTNAIEDLDLLEIKSSLLELDGIKDVLLNTDIFPREFTVYTSKMIPISVIENRVKLVGFHAIPKGLFEL</sequence>
<accession>A0A1H8PIS5</accession>
<name>A0A1H8PIS5_9FLAO</name>
<evidence type="ECO:0008006" key="3">
    <source>
        <dbReference type="Google" id="ProtNLM"/>
    </source>
</evidence>
<dbReference type="RefSeq" id="WP_091172142.1">
    <property type="nucleotide sequence ID" value="NZ_CBCSFM010000006.1"/>
</dbReference>
<dbReference type="STRING" id="604089.SAMN04487942_2715"/>
<keyword evidence="2" id="KW-1185">Reference proteome</keyword>
<protein>
    <recommendedName>
        <fullName evidence="3">Heavy-metal-associated domain-containing protein</fullName>
    </recommendedName>
</protein>
<dbReference type="OrthoDB" id="982897at2"/>
<organism evidence="1 2">
    <name type="scientific">Flavobacterium sinopsychrotolerans</name>
    <dbReference type="NCBI Taxonomy" id="604089"/>
    <lineage>
        <taxon>Bacteria</taxon>
        <taxon>Pseudomonadati</taxon>
        <taxon>Bacteroidota</taxon>
        <taxon>Flavobacteriia</taxon>
        <taxon>Flavobacteriales</taxon>
        <taxon>Flavobacteriaceae</taxon>
        <taxon>Flavobacterium</taxon>
    </lineage>
</organism>
<proteinExistence type="predicted"/>
<reference evidence="2" key="1">
    <citation type="submission" date="2016-10" db="EMBL/GenBank/DDBJ databases">
        <authorList>
            <person name="Varghese N."/>
            <person name="Submissions S."/>
        </authorList>
    </citation>
    <scope>NUCLEOTIDE SEQUENCE [LARGE SCALE GENOMIC DNA]</scope>
    <source>
        <strain evidence="2">CGMCC 1.8704</strain>
    </source>
</reference>
<evidence type="ECO:0000313" key="1">
    <source>
        <dbReference type="EMBL" id="SEO41830.1"/>
    </source>
</evidence>
<evidence type="ECO:0000313" key="2">
    <source>
        <dbReference type="Proteomes" id="UP000198657"/>
    </source>
</evidence>
<dbReference type="Proteomes" id="UP000198657">
    <property type="component" value="Unassembled WGS sequence"/>
</dbReference>
<gene>
    <name evidence="1" type="ORF">SAMN04487942_2715</name>
</gene>
<dbReference type="EMBL" id="FODN01000006">
    <property type="protein sequence ID" value="SEO41830.1"/>
    <property type="molecule type" value="Genomic_DNA"/>
</dbReference>
<dbReference type="AlphaFoldDB" id="A0A1H8PIS5"/>